<dbReference type="CDD" id="cd06587">
    <property type="entry name" value="VOC"/>
    <property type="match status" value="1"/>
</dbReference>
<dbReference type="EMBL" id="FNON01000002">
    <property type="protein sequence ID" value="SDX19070.1"/>
    <property type="molecule type" value="Genomic_DNA"/>
</dbReference>
<dbReference type="InterPro" id="IPR037523">
    <property type="entry name" value="VOC_core"/>
</dbReference>
<dbReference type="RefSeq" id="WP_091288469.1">
    <property type="nucleotide sequence ID" value="NZ_FNON01000002.1"/>
</dbReference>
<keyword evidence="2" id="KW-0223">Dioxygenase</keyword>
<dbReference type="AlphaFoldDB" id="A0A1H2ZNP1"/>
<keyword evidence="2" id="KW-0560">Oxidoreductase</keyword>
<dbReference type="STRING" id="589385.SAMN05421504_102606"/>
<evidence type="ECO:0000259" key="1">
    <source>
        <dbReference type="PROSITE" id="PS51819"/>
    </source>
</evidence>
<proteinExistence type="predicted"/>
<dbReference type="Pfam" id="PF00903">
    <property type="entry name" value="Glyoxalase"/>
    <property type="match status" value="1"/>
</dbReference>
<accession>A0A1H2ZNP1</accession>
<dbReference type="InterPro" id="IPR004360">
    <property type="entry name" value="Glyas_Fos-R_dOase_dom"/>
</dbReference>
<organism evidence="2 3">
    <name type="scientific">Amycolatopsis xylanica</name>
    <dbReference type="NCBI Taxonomy" id="589385"/>
    <lineage>
        <taxon>Bacteria</taxon>
        <taxon>Bacillati</taxon>
        <taxon>Actinomycetota</taxon>
        <taxon>Actinomycetes</taxon>
        <taxon>Pseudonocardiales</taxon>
        <taxon>Pseudonocardiaceae</taxon>
        <taxon>Amycolatopsis</taxon>
    </lineage>
</organism>
<dbReference type="Proteomes" id="UP000199515">
    <property type="component" value="Unassembled WGS sequence"/>
</dbReference>
<evidence type="ECO:0000313" key="3">
    <source>
        <dbReference type="Proteomes" id="UP000199515"/>
    </source>
</evidence>
<keyword evidence="3" id="KW-1185">Reference proteome</keyword>
<dbReference type="Gene3D" id="3.10.180.10">
    <property type="entry name" value="2,3-Dihydroxybiphenyl 1,2-Dioxygenase, domain 1"/>
    <property type="match status" value="1"/>
</dbReference>
<protein>
    <submittedName>
        <fullName evidence="2">Catechol 2,3-dioxygenase</fullName>
    </submittedName>
</protein>
<reference evidence="2 3" key="1">
    <citation type="submission" date="2016-10" db="EMBL/GenBank/DDBJ databases">
        <authorList>
            <person name="de Groot N.N."/>
        </authorList>
    </citation>
    <scope>NUCLEOTIDE SEQUENCE [LARGE SCALE GENOMIC DNA]</scope>
    <source>
        <strain evidence="2 3">CPCC 202699</strain>
    </source>
</reference>
<dbReference type="GO" id="GO:0051213">
    <property type="term" value="F:dioxygenase activity"/>
    <property type="evidence" value="ECO:0007669"/>
    <property type="project" value="UniProtKB-KW"/>
</dbReference>
<sequence length="124" mass="13949">MLNSTRPIGFVPVTDLSKAREFYAGTLGFDLEDESPFAVVVRCGTTMIRATKVEEFTPQPFTVLGWQVDDIDEAVDTLRAQEVEFLFFYGLDQSSHGVWTTPEGDRVAWFKDPFGNTLSLSQFV</sequence>
<dbReference type="PROSITE" id="PS51819">
    <property type="entry name" value="VOC"/>
    <property type="match status" value="1"/>
</dbReference>
<dbReference type="SUPFAM" id="SSF54593">
    <property type="entry name" value="Glyoxalase/Bleomycin resistance protein/Dihydroxybiphenyl dioxygenase"/>
    <property type="match status" value="1"/>
</dbReference>
<feature type="domain" description="VOC" evidence="1">
    <location>
        <begin position="1"/>
        <end position="123"/>
    </location>
</feature>
<dbReference type="OrthoDB" id="9804907at2"/>
<gene>
    <name evidence="2" type="ORF">SAMN05421504_102606</name>
</gene>
<name>A0A1H2ZNP1_9PSEU</name>
<dbReference type="InterPro" id="IPR029068">
    <property type="entry name" value="Glyas_Bleomycin-R_OHBP_Dase"/>
</dbReference>
<evidence type="ECO:0000313" key="2">
    <source>
        <dbReference type="EMBL" id="SDX19070.1"/>
    </source>
</evidence>